<evidence type="ECO:0000313" key="3">
    <source>
        <dbReference type="Proteomes" id="UP000195607"/>
    </source>
</evidence>
<dbReference type="InterPro" id="IPR036390">
    <property type="entry name" value="WH_DNA-bd_sf"/>
</dbReference>
<dbReference type="Pfam" id="PF01022">
    <property type="entry name" value="HTH_5"/>
    <property type="match status" value="1"/>
</dbReference>
<dbReference type="SUPFAM" id="SSF46785">
    <property type="entry name" value="Winged helix' DNA-binding domain"/>
    <property type="match status" value="1"/>
</dbReference>
<dbReference type="PANTHER" id="PTHR38600:SF1">
    <property type="entry name" value="TRANSCRIPTIONAL REGULATORY PROTEIN"/>
    <property type="match status" value="1"/>
</dbReference>
<dbReference type="Gene3D" id="1.10.10.10">
    <property type="entry name" value="Winged helix-like DNA-binding domain superfamily/Winged helix DNA-binding domain"/>
    <property type="match status" value="1"/>
</dbReference>
<dbReference type="AlphaFoldDB" id="A0A1N5UM02"/>
<dbReference type="CDD" id="cd00090">
    <property type="entry name" value="HTH_ARSR"/>
    <property type="match status" value="1"/>
</dbReference>
<dbReference type="PANTHER" id="PTHR38600">
    <property type="entry name" value="TRANSCRIPTIONAL REGULATORY PROTEIN"/>
    <property type="match status" value="1"/>
</dbReference>
<evidence type="ECO:0000259" key="1">
    <source>
        <dbReference type="Pfam" id="PF01022"/>
    </source>
</evidence>
<dbReference type="InterPro" id="IPR036388">
    <property type="entry name" value="WH-like_DNA-bd_sf"/>
</dbReference>
<reference evidence="2 3" key="1">
    <citation type="submission" date="2016-04" db="EMBL/GenBank/DDBJ databases">
        <authorList>
            <person name="Evans L.H."/>
            <person name="Alamgir A."/>
            <person name="Owens N."/>
            <person name="Weber N.D."/>
            <person name="Virtaneva K."/>
            <person name="Barbian K."/>
            <person name="Babar A."/>
            <person name="Rosenke K."/>
        </authorList>
    </citation>
    <scope>NUCLEOTIDE SEQUENCE [LARGE SCALE GENOMIC DNA]</scope>
    <source>
        <strain evidence="3">S5(T) (JCM 30642 \VKM B-2941)</strain>
    </source>
</reference>
<feature type="domain" description="HTH arsR-type" evidence="1">
    <location>
        <begin position="20"/>
        <end position="63"/>
    </location>
</feature>
<dbReference type="Proteomes" id="UP000195607">
    <property type="component" value="Chromosome I"/>
</dbReference>
<protein>
    <submittedName>
        <fullName evidence="2">ArsR family transcriptional regulator</fullName>
    </submittedName>
</protein>
<dbReference type="EMBL" id="LT671858">
    <property type="protein sequence ID" value="SIM61774.1"/>
    <property type="molecule type" value="Genomic_DNA"/>
</dbReference>
<gene>
    <name evidence="2" type="ORF">CSP5_1036</name>
</gene>
<evidence type="ECO:0000313" key="2">
    <source>
        <dbReference type="EMBL" id="SIM61774.1"/>
    </source>
</evidence>
<dbReference type="GO" id="GO:0003700">
    <property type="term" value="F:DNA-binding transcription factor activity"/>
    <property type="evidence" value="ECO:0007669"/>
    <property type="project" value="InterPro"/>
</dbReference>
<proteinExistence type="predicted"/>
<name>A0A1N5UM02_9ARCH</name>
<dbReference type="InterPro" id="IPR011991">
    <property type="entry name" value="ArsR-like_HTH"/>
</dbReference>
<dbReference type="InterPro" id="IPR001845">
    <property type="entry name" value="HTH_ArsR_DNA-bd_dom"/>
</dbReference>
<sequence>MDRETERLVWYILGATRGGPMRMRIIGTLINRPQNMNSLARELDVNYRTVEHHINILIKSEMVVEEGEGYGKIYFPSALVEKIYDEIVAMMKRRGMNV</sequence>
<dbReference type="RefSeq" id="WP_197685795.1">
    <property type="nucleotide sequence ID" value="NZ_LT671858.1"/>
</dbReference>
<dbReference type="GeneID" id="41588297"/>
<organism evidence="2 3">
    <name type="scientific">Cuniculiplasma divulgatum</name>
    <dbReference type="NCBI Taxonomy" id="1673428"/>
    <lineage>
        <taxon>Archaea</taxon>
        <taxon>Methanobacteriati</taxon>
        <taxon>Thermoplasmatota</taxon>
        <taxon>Thermoplasmata</taxon>
        <taxon>Thermoplasmatales</taxon>
        <taxon>Cuniculiplasmataceae</taxon>
        <taxon>Cuniculiplasma</taxon>
    </lineage>
</organism>
<accession>A0A1N5UM02</accession>